<reference evidence="1 2" key="1">
    <citation type="submission" date="2021-04" db="EMBL/GenBank/DDBJ databases">
        <authorList>
            <person name="Rodrigo-Torres L."/>
            <person name="Arahal R. D."/>
            <person name="Lucena T."/>
        </authorList>
    </citation>
    <scope>NUCLEOTIDE SEQUENCE [LARGE SCALE GENOMIC DNA]</scope>
    <source>
        <strain evidence="1 2">CECT 9623</strain>
    </source>
</reference>
<protein>
    <submittedName>
        <fullName evidence="1">Uncharacterized protein</fullName>
    </submittedName>
</protein>
<gene>
    <name evidence="1" type="ORF">DYBT9623_01981</name>
</gene>
<accession>A0ABM8UP78</accession>
<comment type="caution">
    <text evidence="1">The sequence shown here is derived from an EMBL/GenBank/DDBJ whole genome shotgun (WGS) entry which is preliminary data.</text>
</comment>
<name>A0ABM8UP78_9BACT</name>
<dbReference type="Proteomes" id="UP000679725">
    <property type="component" value="Unassembled WGS sequence"/>
</dbReference>
<keyword evidence="2" id="KW-1185">Reference proteome</keyword>
<dbReference type="EMBL" id="CAJRAU010000002">
    <property type="protein sequence ID" value="CAG5069245.1"/>
    <property type="molecule type" value="Genomic_DNA"/>
</dbReference>
<sequence>MAADNQKEKELREQILSKRQQIEFDRNNLEAEQELSPENREIPDVAEEAKNFDDSTENVVDTADLKALKSAENELNDLLKQLEDLRKT</sequence>
<evidence type="ECO:0000313" key="1">
    <source>
        <dbReference type="EMBL" id="CAG5069245.1"/>
    </source>
</evidence>
<evidence type="ECO:0000313" key="2">
    <source>
        <dbReference type="Proteomes" id="UP000679725"/>
    </source>
</evidence>
<organism evidence="1 2">
    <name type="scientific">Dyadobacter linearis</name>
    <dbReference type="NCBI Taxonomy" id="2823330"/>
    <lineage>
        <taxon>Bacteria</taxon>
        <taxon>Pseudomonadati</taxon>
        <taxon>Bacteroidota</taxon>
        <taxon>Cytophagia</taxon>
        <taxon>Cytophagales</taxon>
        <taxon>Spirosomataceae</taxon>
        <taxon>Dyadobacter</taxon>
    </lineage>
</organism>
<proteinExistence type="predicted"/>
<dbReference type="RefSeq" id="WP_215233327.1">
    <property type="nucleotide sequence ID" value="NZ_CAJRAU010000002.1"/>
</dbReference>